<organism evidence="3 4">
    <name type="scientific">Phenylobacterium kunshanense</name>
    <dbReference type="NCBI Taxonomy" id="1445034"/>
    <lineage>
        <taxon>Bacteria</taxon>
        <taxon>Pseudomonadati</taxon>
        <taxon>Pseudomonadota</taxon>
        <taxon>Alphaproteobacteria</taxon>
        <taxon>Caulobacterales</taxon>
        <taxon>Caulobacteraceae</taxon>
        <taxon>Phenylobacterium</taxon>
    </lineage>
</organism>
<dbReference type="EMBL" id="QFYS01000001">
    <property type="protein sequence ID" value="RAK69096.1"/>
    <property type="molecule type" value="Genomic_DNA"/>
</dbReference>
<protein>
    <recommendedName>
        <fullName evidence="5">Lipoprotein</fullName>
    </recommendedName>
</protein>
<evidence type="ECO:0000313" key="3">
    <source>
        <dbReference type="EMBL" id="RAK69096.1"/>
    </source>
</evidence>
<dbReference type="RefSeq" id="WP_111274587.1">
    <property type="nucleotide sequence ID" value="NZ_QFYS01000001.1"/>
</dbReference>
<evidence type="ECO:0008006" key="5">
    <source>
        <dbReference type="Google" id="ProtNLM"/>
    </source>
</evidence>
<feature type="chain" id="PRO_5016364707" description="Lipoprotein" evidence="2">
    <location>
        <begin position="31"/>
        <end position="330"/>
    </location>
</feature>
<dbReference type="Proteomes" id="UP000249524">
    <property type="component" value="Unassembled WGS sequence"/>
</dbReference>
<feature type="compositionally biased region" description="Low complexity" evidence="1">
    <location>
        <begin position="254"/>
        <end position="270"/>
    </location>
</feature>
<keyword evidence="2" id="KW-0732">Signal</keyword>
<accession>A0A328BSW6</accession>
<reference evidence="3 4" key="1">
    <citation type="submission" date="2018-05" db="EMBL/GenBank/DDBJ databases">
        <authorList>
            <person name="Lanie J.A."/>
            <person name="Ng W.-L."/>
            <person name="Kazmierczak K.M."/>
            <person name="Andrzejewski T.M."/>
            <person name="Davidsen T.M."/>
            <person name="Wayne K.J."/>
            <person name="Tettelin H."/>
            <person name="Glass J.I."/>
            <person name="Rusch D."/>
            <person name="Podicherti R."/>
            <person name="Tsui H.-C.T."/>
            <person name="Winkler M.E."/>
        </authorList>
    </citation>
    <scope>NUCLEOTIDE SEQUENCE [LARGE SCALE GENOMIC DNA]</scope>
    <source>
        <strain evidence="3 4">BUT-10</strain>
    </source>
</reference>
<sequence>MTKRTTTARRAAALGLVAAVGMSGCASLQANPEFEKLPVLAVPTSGDGTTARLGSELEATAALGNVYRGQAKWFGREDRGSGGMVLLSGLYGAAVTAFNPAPKNLKAAILATGAGEAWHTSLKPAERARIYAGGHRAMECAVGAGASLQNYEANQYPVVQGLRTDAGVTLERARTVLAANPNGDKDQRTLLRERIDTLAKLDLKLREEQGAFEDSPLRVSNVRRQVQDAVQARLQGAAPDYAGALKAIGETAKPTGEPAPAADGGGRAPASANKMQLFLDEAASRKAKPLPGLSGAIAEVTETIGTVEAQRPTQAMRAHEALGACIPKAG</sequence>
<feature type="region of interest" description="Disordered" evidence="1">
    <location>
        <begin position="251"/>
        <end position="270"/>
    </location>
</feature>
<comment type="caution">
    <text evidence="3">The sequence shown here is derived from an EMBL/GenBank/DDBJ whole genome shotgun (WGS) entry which is preliminary data.</text>
</comment>
<evidence type="ECO:0000256" key="2">
    <source>
        <dbReference type="SAM" id="SignalP"/>
    </source>
</evidence>
<proteinExistence type="predicted"/>
<evidence type="ECO:0000313" key="4">
    <source>
        <dbReference type="Proteomes" id="UP000249524"/>
    </source>
</evidence>
<evidence type="ECO:0000256" key="1">
    <source>
        <dbReference type="SAM" id="MobiDB-lite"/>
    </source>
</evidence>
<feature type="signal peptide" evidence="2">
    <location>
        <begin position="1"/>
        <end position="30"/>
    </location>
</feature>
<dbReference type="AlphaFoldDB" id="A0A328BSW6"/>
<keyword evidence="4" id="KW-1185">Reference proteome</keyword>
<dbReference type="PROSITE" id="PS51257">
    <property type="entry name" value="PROKAR_LIPOPROTEIN"/>
    <property type="match status" value="1"/>
</dbReference>
<gene>
    <name evidence="3" type="ORF">DJ019_03565</name>
</gene>
<name>A0A328BSW6_9CAUL</name>